<proteinExistence type="inferred from homology"/>
<keyword evidence="8" id="KW-0961">Cell wall biogenesis/degradation</keyword>
<evidence type="ECO:0000259" key="11">
    <source>
        <dbReference type="PROSITE" id="PS51762"/>
    </source>
</evidence>
<keyword evidence="7" id="KW-0325">Glycoprotein</keyword>
<organism evidence="12 13">
    <name type="scientific">Amanita muscaria (strain Koide BX008)</name>
    <dbReference type="NCBI Taxonomy" id="946122"/>
    <lineage>
        <taxon>Eukaryota</taxon>
        <taxon>Fungi</taxon>
        <taxon>Dikarya</taxon>
        <taxon>Basidiomycota</taxon>
        <taxon>Agaricomycotina</taxon>
        <taxon>Agaricomycetes</taxon>
        <taxon>Agaricomycetidae</taxon>
        <taxon>Agaricales</taxon>
        <taxon>Pluteineae</taxon>
        <taxon>Amanitaceae</taxon>
        <taxon>Amanita</taxon>
    </lineage>
</organism>
<dbReference type="Gene3D" id="2.60.120.200">
    <property type="match status" value="2"/>
</dbReference>
<dbReference type="STRING" id="946122.A0A0C2T307"/>
<dbReference type="GO" id="GO:0031505">
    <property type="term" value="P:fungal-type cell wall organization"/>
    <property type="evidence" value="ECO:0007669"/>
    <property type="project" value="TreeGrafter"/>
</dbReference>
<name>A0A0C2T307_AMAMK</name>
<sequence length="571" mass="63015">MSFSRPESAASLLPRRPVHKDSWADSLSESPYSYVSGPRLSTRLSSLSGQYSLSVDPRSWGSDLSPDFVEADDAIHNPEPHWKNSIDSYPFAFSRRGLLNMGCLTVLITCILALFVGYPVSRYGWTAVPLSPGFNIGGINGSGQVPLLGNFGLIDLDTPREAYTKRGYTDASEYVLVFSDEFNTDGRTFYPGDDPYWEAADLHYWSTNNLEWYDPAAVTTVNGSLVITFSQVWNHNLNFQGGKSNKFCFTGGIFEASVQLPGYNNVVGMWPALWTMGNLGRAGYGSTLEGMWPYSYDSCDVGTAPNQTLNGQPVAATVHGDHLYNGVLSYLPGQKLSRCTCNGEDHPGPKHPDGTYVGRSAPEIDMLEAQVSGFPGVGQVSQSAQWAPFDYAYTWNNATYMTIHDPSISQLNGFVGNIDQQATSVVTDTNADCYEFTGGCYSIYGFEYITWLSDNKKAWTIQAGGVGADKQVEISARPVPLEPMYLIINLGMSKNFGPIDFAHMPFPNHLRVDYIRVYQKSGAVNIGCDPKDFPTADYINRHIDAYTNPNLTTWKDDYGQPFPKNSFIESC</sequence>
<dbReference type="PANTHER" id="PTHR31361:SF1">
    <property type="entry name" value="BETA-GLUCAN SYNTHESIS-ASSOCIATED PROTEIN KRE6-RELATED"/>
    <property type="match status" value="1"/>
</dbReference>
<evidence type="ECO:0000256" key="8">
    <source>
        <dbReference type="ARBA" id="ARBA00023316"/>
    </source>
</evidence>
<gene>
    <name evidence="12" type="ORF">M378DRAFT_67785</name>
</gene>
<evidence type="ECO:0000256" key="7">
    <source>
        <dbReference type="ARBA" id="ARBA00023180"/>
    </source>
</evidence>
<comment type="similarity">
    <text evidence="2">Belongs to the SKN1/KRE6 family.</text>
</comment>
<evidence type="ECO:0000256" key="10">
    <source>
        <dbReference type="SAM" id="Phobius"/>
    </source>
</evidence>
<keyword evidence="4" id="KW-0735">Signal-anchor</keyword>
<dbReference type="PROSITE" id="PS51762">
    <property type="entry name" value="GH16_2"/>
    <property type="match status" value="1"/>
</dbReference>
<evidence type="ECO:0000256" key="5">
    <source>
        <dbReference type="ARBA" id="ARBA00022989"/>
    </source>
</evidence>
<dbReference type="EMBL" id="KN818224">
    <property type="protein sequence ID" value="KIL70255.1"/>
    <property type="molecule type" value="Genomic_DNA"/>
</dbReference>
<evidence type="ECO:0000256" key="6">
    <source>
        <dbReference type="ARBA" id="ARBA00023136"/>
    </source>
</evidence>
<evidence type="ECO:0000256" key="1">
    <source>
        <dbReference type="ARBA" id="ARBA00004606"/>
    </source>
</evidence>
<keyword evidence="3 10" id="KW-0812">Transmembrane</keyword>
<dbReference type="HOGENOM" id="CLU_010811_3_1_1"/>
<evidence type="ECO:0000313" key="13">
    <source>
        <dbReference type="Proteomes" id="UP000054549"/>
    </source>
</evidence>
<feature type="domain" description="GH16" evidence="11">
    <location>
        <begin position="123"/>
        <end position="523"/>
    </location>
</feature>
<keyword evidence="12" id="KW-0378">Hydrolase</keyword>
<reference evidence="12 13" key="1">
    <citation type="submission" date="2014-04" db="EMBL/GenBank/DDBJ databases">
        <title>Evolutionary Origins and Diversification of the Mycorrhizal Mutualists.</title>
        <authorList>
            <consortium name="DOE Joint Genome Institute"/>
            <consortium name="Mycorrhizal Genomics Consortium"/>
            <person name="Kohler A."/>
            <person name="Kuo A."/>
            <person name="Nagy L.G."/>
            <person name="Floudas D."/>
            <person name="Copeland A."/>
            <person name="Barry K.W."/>
            <person name="Cichocki N."/>
            <person name="Veneault-Fourrey C."/>
            <person name="LaButti K."/>
            <person name="Lindquist E.A."/>
            <person name="Lipzen A."/>
            <person name="Lundell T."/>
            <person name="Morin E."/>
            <person name="Murat C."/>
            <person name="Riley R."/>
            <person name="Ohm R."/>
            <person name="Sun H."/>
            <person name="Tunlid A."/>
            <person name="Henrissat B."/>
            <person name="Grigoriev I.V."/>
            <person name="Hibbett D.S."/>
            <person name="Martin F."/>
        </authorList>
    </citation>
    <scope>NUCLEOTIDE SEQUENCE [LARGE SCALE GENOMIC DNA]</scope>
    <source>
        <strain evidence="12 13">Koide BX008</strain>
    </source>
</reference>
<evidence type="ECO:0000256" key="4">
    <source>
        <dbReference type="ARBA" id="ARBA00022968"/>
    </source>
</evidence>
<dbReference type="SUPFAM" id="SSF49899">
    <property type="entry name" value="Concanavalin A-like lectins/glucanases"/>
    <property type="match status" value="1"/>
</dbReference>
<dbReference type="GO" id="GO:0005789">
    <property type="term" value="C:endoplasmic reticulum membrane"/>
    <property type="evidence" value="ECO:0007669"/>
    <property type="project" value="TreeGrafter"/>
</dbReference>
<keyword evidence="5 10" id="KW-1133">Transmembrane helix</keyword>
<comment type="subcellular location">
    <subcellularLocation>
        <location evidence="1">Membrane</location>
        <topology evidence="1">Single-pass type II membrane protein</topology>
    </subcellularLocation>
</comment>
<dbReference type="FunCoup" id="A0A0C2T307">
    <property type="interactions" value="60"/>
</dbReference>
<dbReference type="AlphaFoldDB" id="A0A0C2T307"/>
<accession>A0A0C2T307</accession>
<evidence type="ECO:0000256" key="9">
    <source>
        <dbReference type="SAM" id="MobiDB-lite"/>
    </source>
</evidence>
<dbReference type="Pfam" id="PF03935">
    <property type="entry name" value="SKN1_KRE6_Sbg1"/>
    <property type="match status" value="1"/>
</dbReference>
<dbReference type="InterPro" id="IPR000757">
    <property type="entry name" value="Beta-glucanase-like"/>
</dbReference>
<evidence type="ECO:0000256" key="3">
    <source>
        <dbReference type="ARBA" id="ARBA00022692"/>
    </source>
</evidence>
<feature type="region of interest" description="Disordered" evidence="9">
    <location>
        <begin position="1"/>
        <end position="33"/>
    </location>
</feature>
<keyword evidence="13" id="KW-1185">Reference proteome</keyword>
<evidence type="ECO:0000313" key="12">
    <source>
        <dbReference type="EMBL" id="KIL70255.1"/>
    </source>
</evidence>
<keyword evidence="6 10" id="KW-0472">Membrane</keyword>
<dbReference type="PANTHER" id="PTHR31361">
    <property type="entry name" value="BETA-GLUCAN SYNTHESIS-ASSOCIATED PROTEIN KRE6-RELATED"/>
    <property type="match status" value="1"/>
</dbReference>
<dbReference type="InParanoid" id="A0A0C2T307"/>
<dbReference type="GO" id="GO:0005886">
    <property type="term" value="C:plasma membrane"/>
    <property type="evidence" value="ECO:0007669"/>
    <property type="project" value="TreeGrafter"/>
</dbReference>
<dbReference type="InterPro" id="IPR005629">
    <property type="entry name" value="Skn1/Kre6/Sbg1"/>
</dbReference>
<dbReference type="GO" id="GO:0015926">
    <property type="term" value="F:glucosidase activity"/>
    <property type="evidence" value="ECO:0007669"/>
    <property type="project" value="TreeGrafter"/>
</dbReference>
<evidence type="ECO:0000256" key="2">
    <source>
        <dbReference type="ARBA" id="ARBA00010962"/>
    </source>
</evidence>
<feature type="transmembrane region" description="Helical" evidence="10">
    <location>
        <begin position="98"/>
        <end position="120"/>
    </location>
</feature>
<dbReference type="OrthoDB" id="412647at2759"/>
<protein>
    <submittedName>
        <fullName evidence="12">Glycoside hydrolase family 16 protein</fullName>
    </submittedName>
</protein>
<dbReference type="Proteomes" id="UP000054549">
    <property type="component" value="Unassembled WGS sequence"/>
</dbReference>
<dbReference type="GO" id="GO:0006078">
    <property type="term" value="P:(1-&gt;6)-beta-D-glucan biosynthetic process"/>
    <property type="evidence" value="ECO:0007669"/>
    <property type="project" value="TreeGrafter"/>
</dbReference>
<dbReference type="InterPro" id="IPR013320">
    <property type="entry name" value="ConA-like_dom_sf"/>
</dbReference>